<evidence type="ECO:0000313" key="9">
    <source>
        <dbReference type="EMBL" id="QDZ20210.1"/>
    </source>
</evidence>
<dbReference type="SMART" id="SM00222">
    <property type="entry name" value="Sec7"/>
    <property type="match status" value="1"/>
</dbReference>
<evidence type="ECO:0000256" key="4">
    <source>
        <dbReference type="ARBA" id="ARBA00022490"/>
    </source>
</evidence>
<dbReference type="PROSITE" id="PS50190">
    <property type="entry name" value="SEC7"/>
    <property type="match status" value="1"/>
</dbReference>
<keyword evidence="3" id="KW-0813">Transport</keyword>
<feature type="region of interest" description="Disordered" evidence="7">
    <location>
        <begin position="638"/>
        <end position="680"/>
    </location>
</feature>
<evidence type="ECO:0000256" key="6">
    <source>
        <dbReference type="ARBA" id="ARBA00023136"/>
    </source>
</evidence>
<keyword evidence="4" id="KW-0963">Cytoplasm</keyword>
<evidence type="ECO:0000256" key="3">
    <source>
        <dbReference type="ARBA" id="ARBA00022448"/>
    </source>
</evidence>
<dbReference type="InterPro" id="IPR035999">
    <property type="entry name" value="Sec7_dom_sf"/>
</dbReference>
<comment type="subcellular location">
    <subcellularLocation>
        <location evidence="2">Cytoplasm</location>
        <location evidence="2">Cytosol</location>
    </subcellularLocation>
    <subcellularLocation>
        <location evidence="1">Membrane</location>
    </subcellularLocation>
</comment>
<dbReference type="GO" id="GO:0016020">
    <property type="term" value="C:membrane"/>
    <property type="evidence" value="ECO:0007669"/>
    <property type="project" value="UniProtKB-SubCell"/>
</dbReference>
<accession>A0A5B8MLI3</accession>
<dbReference type="Pfam" id="PF12783">
    <property type="entry name" value="Sec7-like_HUS"/>
    <property type="match status" value="1"/>
</dbReference>
<dbReference type="InterPro" id="IPR016024">
    <property type="entry name" value="ARM-type_fold"/>
</dbReference>
<dbReference type="STRING" id="1764295.A0A5B8MLI3"/>
<dbReference type="InterPro" id="IPR015403">
    <property type="entry name" value="Mon2/Sec7/BIG1-like_HDS"/>
</dbReference>
<dbReference type="InterPro" id="IPR046455">
    <property type="entry name" value="Sec7/BIG1-like_C"/>
</dbReference>
<dbReference type="Pfam" id="PF16213">
    <property type="entry name" value="DCB"/>
    <property type="match status" value="1"/>
</dbReference>
<dbReference type="GO" id="GO:0005085">
    <property type="term" value="F:guanyl-nucleotide exchange factor activity"/>
    <property type="evidence" value="ECO:0007669"/>
    <property type="project" value="InterPro"/>
</dbReference>
<evidence type="ECO:0000256" key="1">
    <source>
        <dbReference type="ARBA" id="ARBA00004370"/>
    </source>
</evidence>
<dbReference type="InterPro" id="IPR032629">
    <property type="entry name" value="DCB_dom"/>
</dbReference>
<evidence type="ECO:0000256" key="2">
    <source>
        <dbReference type="ARBA" id="ARBA00004514"/>
    </source>
</evidence>
<dbReference type="InterPro" id="IPR032817">
    <property type="entry name" value="Mon2_C"/>
</dbReference>
<dbReference type="Pfam" id="PF20252">
    <property type="entry name" value="BIG2_C"/>
    <property type="match status" value="1"/>
</dbReference>
<dbReference type="Pfam" id="PF09324">
    <property type="entry name" value="Sec7-like_HDS"/>
    <property type="match status" value="1"/>
</dbReference>
<dbReference type="InterPro" id="IPR000904">
    <property type="entry name" value="Sec7_dom"/>
</dbReference>
<dbReference type="InterPro" id="IPR032691">
    <property type="entry name" value="Mon2/Sec7/BIG1-like_HUS"/>
</dbReference>
<keyword evidence="10" id="KW-1185">Reference proteome</keyword>
<dbReference type="FunFam" id="1.10.1000.11:FF:000003">
    <property type="entry name" value="Brefeldin A-inhibited guanine nucleotide-exchange protein 1"/>
    <property type="match status" value="1"/>
</dbReference>
<dbReference type="GO" id="GO:0015031">
    <property type="term" value="P:protein transport"/>
    <property type="evidence" value="ECO:0007669"/>
    <property type="project" value="UniProtKB-KW"/>
</dbReference>
<dbReference type="EMBL" id="CP031036">
    <property type="protein sequence ID" value="QDZ20210.1"/>
    <property type="molecule type" value="Genomic_DNA"/>
</dbReference>
<dbReference type="SUPFAM" id="SSF48371">
    <property type="entry name" value="ARM repeat"/>
    <property type="match status" value="1"/>
</dbReference>
<feature type="domain" description="SEC7" evidence="8">
    <location>
        <begin position="680"/>
        <end position="868"/>
    </location>
</feature>
<keyword evidence="6" id="KW-0472">Membrane</keyword>
<sequence length="1803" mass="199891">MTTAGQLKEILETALAIVIKGSSRRQSDLIKSAKEALAALKAYSPANVDEEVRLLPLVEGRDKETAGAATPSSEAPNQNGTEGGDAATTSTVEEEEKKEEESERKEEEEEVGVSLTLEAQDDGEVKAGLEVKQQGSGAAEEPATVSKAEEEGRKSDAEVAQGDDDGDKGRKGGIPHAVASFTEFRNAIAVVANAMKVRQTKVVDSMLDVAYMLVTKGFIGGHVTTLEGKSEGRQGSNPAGQLLEATAAAHEYGDENMEKKILKVLLSMILAQTIGIHGEALMLIVKTCYHIFLGSKSETIQLFAKGALIQMLMAVMGKMELPGEEITRIIVSDIVASNPAAQNKGSDPEKAVQELLNLVFEDLPKGGLAGGIHGLEDVEDEALAAEADAEAEIQSTNNRSIGTFAMDGEGQLPKDVLVIRKDVFLVFRALCKLSMKTSEASASDQLAIRGKVLSLELIKVLLQNSGKIFQTHERFVEAVKQYLCLSLLKNAASIISPTFQLSASIFQTLVEKCRSSLKSQFSVFFPMIFLKPLESQQFQTGKGLISSYDLYSQWVVLFRCLYSMCCDKQILSDIFVNYDCDLNESNVYERLIAGLVRMVQGGIPMDGSGFTSTMEFNLKFFSLQCLVGIVKSLATEDADAPRSSNDSENSNEADDSVNDADPVDEDKLDEDGESQREMDQLEQKKAYKMNYQKGLKLFKKKPKKGLEYLQKLGALGKSPKDVADFLMAAQGLDKSSIGEFLGDADQFNLDVMYSYVEMLDFTDMKFDEGLRHFLSGFRLPGEAQKIDRFMLKYAERFCICNPNTAFANTDAAYVFAYSVIMLQTDAHNDQVKQKMTLEEFKKNNRGINEEKDLPEEFLTEIYQNVVTNEFKLKGDDGDDVSVEVETKSRSGLPGLDAILNVFGGSQTKKLEPNEEQIRQTHEEMKEKGTATKWLTAAGSEDIRPMLEVAWAPLLGAVSVAFEESDDESITSLCMDALYFVIKVAAPLEMETVRDAFLTSLAKATHLHMPVMNMHAKRGEAFKTLLNVALDAGNHLNTGWKTVLTSISQYERVCEQQGKTATDDMLGMPMTPTMTPKKERFKKKVPMSPAQVSASIIDTFGPSTTANIVLVFESSSNLSSTAVVHFVKALCEVSSQELESKVSPRVYSLTKIVEVAHYNMNRVRIVWSRIWAILADFFIFVGCHPTLNVAMYAIDALRQLAMKFLERDELANYTFQNEFLKPFVLVMRQSKAVEIRELIIRCVSQFILARVSNVKSGWKSMFMVFTAAASDENRQLVALAFSTIEKIVREYFSHVTETETATFTDCVNCLIAFANSSLSDVSLNAIAFLRFCALKLAEGELGELEAPPEELGKSPEEHKQASQEEEEDSQALNKTLSQRTILFTDKDVHLYFWFPLLAGLSELTFDTRQEIRHTSLEVLFDILDYHGSTFTIDFWVRIFNSILFPIFDQVRMEVTEITTFVSDSDRSKVDAWLYETCTNCLQHVIDLFTKFYAELTPLLPQLVDFVCGFVKRNHENLAAMGVEAFTRLLLAIGDQVAEKELDYVFEGLRNALSETRPSLQPLLSSLEDEPVSEANGNVQGARRRAKSLIEGPGARKLAAVKCKISVQILLAKCIGQFYSAFKTKLESKSKLVLLELLKGVAKKSKAVNLDIEQRARLMALMQANGDLQSSSGLPDPPLLEVEKQSFHICLSVLMDIVETGDALGDKVMNDVADVLLELSLGELKTFLETSGKFGNDECSYRREILEHSLKAVLDLPESLFKRNIIPLFTKLSDLIKCENSTPQILHITSKIFSERILKFINTAL</sequence>
<dbReference type="OrthoDB" id="430364at2759"/>
<dbReference type="FunFam" id="1.10.220.20:FF:000002">
    <property type="entry name" value="Brefeldin A-inhibited guanine nucleotide-exchange protein 1"/>
    <property type="match status" value="1"/>
</dbReference>
<feature type="region of interest" description="Disordered" evidence="7">
    <location>
        <begin position="1344"/>
        <end position="1371"/>
    </location>
</feature>
<dbReference type="PANTHER" id="PTHR10663:SF375">
    <property type="entry name" value="LD29171P"/>
    <property type="match status" value="1"/>
</dbReference>
<dbReference type="InterPro" id="IPR023394">
    <property type="entry name" value="Sec7_C_sf"/>
</dbReference>
<dbReference type="InterPro" id="IPR011989">
    <property type="entry name" value="ARM-like"/>
</dbReference>
<dbReference type="GO" id="GO:0005802">
    <property type="term" value="C:trans-Golgi network"/>
    <property type="evidence" value="ECO:0007669"/>
    <property type="project" value="TreeGrafter"/>
</dbReference>
<dbReference type="Gene3D" id="1.10.220.20">
    <property type="match status" value="1"/>
</dbReference>
<reference evidence="9 10" key="1">
    <citation type="submission" date="2018-07" db="EMBL/GenBank/DDBJ databases">
        <title>The complete nuclear genome of the prasinophyte Chloropicon primus (CCMP1205).</title>
        <authorList>
            <person name="Pombert J.-F."/>
            <person name="Otis C."/>
            <person name="Turmel M."/>
            <person name="Lemieux C."/>
        </authorList>
    </citation>
    <scope>NUCLEOTIDE SEQUENCE [LARGE SCALE GENOMIC DNA]</scope>
    <source>
        <strain evidence="9 10">CCMP1205</strain>
    </source>
</reference>
<feature type="compositionally biased region" description="Polar residues" evidence="7">
    <location>
        <begin position="70"/>
        <end position="80"/>
    </location>
</feature>
<dbReference type="Gene3D" id="1.10.1000.11">
    <property type="entry name" value="Arf Nucleotide-binding Site Opener,domain 2"/>
    <property type="match status" value="1"/>
</dbReference>
<name>A0A5B8MLI3_9CHLO</name>
<evidence type="ECO:0000259" key="8">
    <source>
        <dbReference type="PROSITE" id="PS50190"/>
    </source>
</evidence>
<evidence type="ECO:0000256" key="5">
    <source>
        <dbReference type="ARBA" id="ARBA00022927"/>
    </source>
</evidence>
<dbReference type="Proteomes" id="UP000316726">
    <property type="component" value="Chromosome 3"/>
</dbReference>
<evidence type="ECO:0000256" key="7">
    <source>
        <dbReference type="SAM" id="MobiDB-lite"/>
    </source>
</evidence>
<dbReference type="GO" id="GO:0032012">
    <property type="term" value="P:regulation of ARF protein signal transduction"/>
    <property type="evidence" value="ECO:0007669"/>
    <property type="project" value="InterPro"/>
</dbReference>
<dbReference type="PANTHER" id="PTHR10663">
    <property type="entry name" value="GUANYL-NUCLEOTIDE EXCHANGE FACTOR"/>
    <property type="match status" value="1"/>
</dbReference>
<feature type="compositionally biased region" description="Acidic residues" evidence="7">
    <location>
        <begin position="649"/>
        <end position="672"/>
    </location>
</feature>
<dbReference type="CDD" id="cd00171">
    <property type="entry name" value="Sec7"/>
    <property type="match status" value="1"/>
</dbReference>
<dbReference type="Gene3D" id="1.25.10.10">
    <property type="entry name" value="Leucine-rich Repeat Variant"/>
    <property type="match status" value="1"/>
</dbReference>
<protein>
    <submittedName>
        <fullName evidence="9">Sec7 domain-containing protein</fullName>
    </submittedName>
</protein>
<dbReference type="GO" id="GO:0005829">
    <property type="term" value="C:cytosol"/>
    <property type="evidence" value="ECO:0007669"/>
    <property type="project" value="UniProtKB-SubCell"/>
</dbReference>
<dbReference type="Pfam" id="PF01369">
    <property type="entry name" value="Sec7"/>
    <property type="match status" value="1"/>
</dbReference>
<gene>
    <name evidence="9" type="ORF">A3770_03p27280</name>
</gene>
<organism evidence="9 10">
    <name type="scientific">Chloropicon primus</name>
    <dbReference type="NCBI Taxonomy" id="1764295"/>
    <lineage>
        <taxon>Eukaryota</taxon>
        <taxon>Viridiplantae</taxon>
        <taxon>Chlorophyta</taxon>
        <taxon>Chloropicophyceae</taxon>
        <taxon>Chloropicales</taxon>
        <taxon>Chloropicaceae</taxon>
        <taxon>Chloropicon</taxon>
    </lineage>
</organism>
<proteinExistence type="predicted"/>
<dbReference type="Pfam" id="PF16206">
    <property type="entry name" value="Mon2_C"/>
    <property type="match status" value="1"/>
</dbReference>
<dbReference type="SUPFAM" id="SSF48425">
    <property type="entry name" value="Sec7 domain"/>
    <property type="match status" value="1"/>
</dbReference>
<feature type="compositionally biased region" description="Basic and acidic residues" evidence="7">
    <location>
        <begin position="1349"/>
        <end position="1361"/>
    </location>
</feature>
<evidence type="ECO:0000313" key="10">
    <source>
        <dbReference type="Proteomes" id="UP000316726"/>
    </source>
</evidence>
<feature type="compositionally biased region" description="Basic and acidic residues" evidence="7">
    <location>
        <begin position="147"/>
        <end position="157"/>
    </location>
</feature>
<keyword evidence="5" id="KW-0653">Protein transport</keyword>
<feature type="region of interest" description="Disordered" evidence="7">
    <location>
        <begin position="61"/>
        <end position="174"/>
    </location>
</feature>